<comment type="caution">
    <text evidence="3">The sequence shown here is derived from an EMBL/GenBank/DDBJ whole genome shotgun (WGS) entry which is preliminary data.</text>
</comment>
<gene>
    <name evidence="3" type="ORF">Ade02nite_08560</name>
</gene>
<sequence>MLLQGSRPEERPRRTVAPVPAPAPVQPATARTVVEAAVQPARAYPPITWEQPSLGRAVTDGLGGISRTVVLLAVAGFALLGVAMVVAIIVASIVGGLGFDPASGY</sequence>
<dbReference type="Proteomes" id="UP000609879">
    <property type="component" value="Unassembled WGS sequence"/>
</dbReference>
<evidence type="ECO:0000256" key="1">
    <source>
        <dbReference type="SAM" id="MobiDB-lite"/>
    </source>
</evidence>
<accession>A0ABQ3XWX7</accession>
<keyword evidence="2" id="KW-0812">Transmembrane</keyword>
<evidence type="ECO:0000313" key="4">
    <source>
        <dbReference type="Proteomes" id="UP000609879"/>
    </source>
</evidence>
<keyword evidence="2" id="KW-1133">Transmembrane helix</keyword>
<organism evidence="3 4">
    <name type="scientific">Paractinoplanes deccanensis</name>
    <dbReference type="NCBI Taxonomy" id="113561"/>
    <lineage>
        <taxon>Bacteria</taxon>
        <taxon>Bacillati</taxon>
        <taxon>Actinomycetota</taxon>
        <taxon>Actinomycetes</taxon>
        <taxon>Micromonosporales</taxon>
        <taxon>Micromonosporaceae</taxon>
        <taxon>Paractinoplanes</taxon>
    </lineage>
</organism>
<keyword evidence="4" id="KW-1185">Reference proteome</keyword>
<dbReference type="EMBL" id="BOMI01000013">
    <property type="protein sequence ID" value="GID72215.1"/>
    <property type="molecule type" value="Genomic_DNA"/>
</dbReference>
<evidence type="ECO:0000256" key="2">
    <source>
        <dbReference type="SAM" id="Phobius"/>
    </source>
</evidence>
<feature type="region of interest" description="Disordered" evidence="1">
    <location>
        <begin position="1"/>
        <end position="24"/>
    </location>
</feature>
<proteinExistence type="predicted"/>
<evidence type="ECO:0000313" key="3">
    <source>
        <dbReference type="EMBL" id="GID72215.1"/>
    </source>
</evidence>
<reference evidence="3 4" key="1">
    <citation type="submission" date="2021-01" db="EMBL/GenBank/DDBJ databases">
        <title>Whole genome shotgun sequence of Actinoplanes deccanensis NBRC 13994.</title>
        <authorList>
            <person name="Komaki H."/>
            <person name="Tamura T."/>
        </authorList>
    </citation>
    <scope>NUCLEOTIDE SEQUENCE [LARGE SCALE GENOMIC DNA]</scope>
    <source>
        <strain evidence="3 4">NBRC 13994</strain>
    </source>
</reference>
<feature type="transmembrane region" description="Helical" evidence="2">
    <location>
        <begin position="69"/>
        <end position="99"/>
    </location>
</feature>
<name>A0ABQ3XWX7_9ACTN</name>
<dbReference type="RefSeq" id="WP_203760177.1">
    <property type="nucleotide sequence ID" value="NZ_BAAABO010000025.1"/>
</dbReference>
<protein>
    <submittedName>
        <fullName evidence="3">Uncharacterized protein</fullName>
    </submittedName>
</protein>
<keyword evidence="2" id="KW-0472">Membrane</keyword>